<dbReference type="Pfam" id="PF20183">
    <property type="entry name" value="DUF6546"/>
    <property type="match status" value="1"/>
</dbReference>
<dbReference type="OrthoDB" id="4955867at2759"/>
<dbReference type="InterPro" id="IPR046676">
    <property type="entry name" value="DUF6546"/>
</dbReference>
<protein>
    <recommendedName>
        <fullName evidence="1">DUF6546 domain-containing protein</fullName>
    </recommendedName>
</protein>
<evidence type="ECO:0000259" key="1">
    <source>
        <dbReference type="Pfam" id="PF20183"/>
    </source>
</evidence>
<keyword evidence="3" id="KW-1185">Reference proteome</keyword>
<dbReference type="RefSeq" id="XP_018144493.1">
    <property type="nucleotide sequence ID" value="XM_018291332.1"/>
</dbReference>
<gene>
    <name evidence="2" type="ORF">VFPPC_13557</name>
</gene>
<evidence type="ECO:0000313" key="3">
    <source>
        <dbReference type="Proteomes" id="UP000078397"/>
    </source>
</evidence>
<dbReference type="EMBL" id="LSBJ02000003">
    <property type="protein sequence ID" value="OAQ67643.1"/>
    <property type="molecule type" value="Genomic_DNA"/>
</dbReference>
<accession>A0A179FRC6</accession>
<reference evidence="2 3" key="1">
    <citation type="journal article" date="2016" name="PLoS Pathog.">
        <title>Biosynthesis of antibiotic leucinostatins in bio-control fungus Purpureocillium lilacinum and their inhibition on phytophthora revealed by genome mining.</title>
        <authorList>
            <person name="Wang G."/>
            <person name="Liu Z."/>
            <person name="Lin R."/>
            <person name="Li E."/>
            <person name="Mao Z."/>
            <person name="Ling J."/>
            <person name="Yang Y."/>
            <person name="Yin W.B."/>
            <person name="Xie B."/>
        </authorList>
    </citation>
    <scope>NUCLEOTIDE SEQUENCE [LARGE SCALE GENOMIC DNA]</scope>
    <source>
        <strain evidence="2">170</strain>
    </source>
</reference>
<organism evidence="2 3">
    <name type="scientific">Pochonia chlamydosporia 170</name>
    <dbReference type="NCBI Taxonomy" id="1380566"/>
    <lineage>
        <taxon>Eukaryota</taxon>
        <taxon>Fungi</taxon>
        <taxon>Dikarya</taxon>
        <taxon>Ascomycota</taxon>
        <taxon>Pezizomycotina</taxon>
        <taxon>Sordariomycetes</taxon>
        <taxon>Hypocreomycetidae</taxon>
        <taxon>Hypocreales</taxon>
        <taxon>Clavicipitaceae</taxon>
        <taxon>Pochonia</taxon>
    </lineage>
</organism>
<dbReference type="AlphaFoldDB" id="A0A179FRC6"/>
<proteinExistence type="predicted"/>
<dbReference type="KEGG" id="pchm:VFPPC_13557"/>
<dbReference type="GeneID" id="28855326"/>
<name>A0A179FRC6_METCM</name>
<sequence>MPNFQITPGIDCETSQKTTTMDSDQVPQHHDLTNQTLPAPATTCQPGEWGYLPPEMRNKILRFIAKKKNAGWATSAATCKEFQAVIAKENFRRLKVTADSVDGLARIICQSLLVEHIWLKIELPPYRCPSCDETEIRPTELQARCIIWRAIHTLFTILSRWSLVKCLKLELSVYSPSDSEHSLKNYILDCDHDEGYRLPSLARGTIPAIHDPYHGWVNGLQMIPSMPAVRRVYSQFGMCHSTDFPVVMAVTGFVIRRQVRRWCEIEYLECMFRSLPRLESIELEVWSLKPHNCRGRYTEGVERLMGATLPFSVKRIVVFEDTDHYLAQGPQYDRYYSGPTAQYPGASRVGRAFALRSFYLDHLSAAYMIDAKHFFREAPPVWTWYSLESLVLTAELFGDEVTERGVKQLLSDAGGAALRMPRLHAMVLWNADREAACAFIYQRKNGISSLTWRGTWRLELRPDVTKVWERVAVKFGYPELQTYTISAKKSLIKCHGDAIRVLGLPFRVMDRVSLWQKRKEELARREISRPPS</sequence>
<comment type="caution">
    <text evidence="2">The sequence shown here is derived from an EMBL/GenBank/DDBJ whole genome shotgun (WGS) entry which is preliminary data.</text>
</comment>
<feature type="domain" description="DUF6546" evidence="1">
    <location>
        <begin position="309"/>
        <end position="510"/>
    </location>
</feature>
<evidence type="ECO:0000313" key="2">
    <source>
        <dbReference type="EMBL" id="OAQ67643.1"/>
    </source>
</evidence>
<dbReference type="Proteomes" id="UP000078397">
    <property type="component" value="Unassembled WGS sequence"/>
</dbReference>